<keyword evidence="12" id="KW-0282">Flagellum</keyword>
<evidence type="ECO:0000256" key="3">
    <source>
        <dbReference type="ARBA" id="ARBA00007971"/>
    </source>
</evidence>
<keyword evidence="8" id="KW-0975">Bacterial flagellum</keyword>
<dbReference type="GO" id="GO:0071973">
    <property type="term" value="P:bacterial-type flagellum-dependent cell motility"/>
    <property type="evidence" value="ECO:0007669"/>
    <property type="project" value="InterPro"/>
</dbReference>
<gene>
    <name evidence="12" type="ORF">SCFA_50009</name>
</gene>
<evidence type="ECO:0000256" key="1">
    <source>
        <dbReference type="ARBA" id="ARBA00004117"/>
    </source>
</evidence>
<dbReference type="GO" id="GO:0005886">
    <property type="term" value="C:plasma membrane"/>
    <property type="evidence" value="ECO:0007669"/>
    <property type="project" value="UniProtKB-SubCell"/>
</dbReference>
<dbReference type="GO" id="GO:0003774">
    <property type="term" value="F:cytoskeletal motor activity"/>
    <property type="evidence" value="ECO:0007669"/>
    <property type="project" value="InterPro"/>
</dbReference>
<keyword evidence="4" id="KW-1003">Cell membrane</keyword>
<dbReference type="InterPro" id="IPR045851">
    <property type="entry name" value="AMP-bd_C_sf"/>
</dbReference>
<dbReference type="EMBL" id="CAADRM010000114">
    <property type="protein sequence ID" value="VFU16022.1"/>
    <property type="molecule type" value="Genomic_DNA"/>
</dbReference>
<dbReference type="GO" id="GO:0009431">
    <property type="term" value="C:bacterial-type flagellum basal body, MS ring"/>
    <property type="evidence" value="ECO:0007669"/>
    <property type="project" value="InterPro"/>
</dbReference>
<protein>
    <submittedName>
        <fullName evidence="12">Putative Flagellar M-ring protein</fullName>
    </submittedName>
</protein>
<dbReference type="PANTHER" id="PTHR30046:SF0">
    <property type="entry name" value="FLAGELLAR M-RING PROTEIN"/>
    <property type="match status" value="1"/>
</dbReference>
<dbReference type="PIRSF" id="PIRSF004862">
    <property type="entry name" value="FliF"/>
    <property type="match status" value="1"/>
</dbReference>
<evidence type="ECO:0000256" key="2">
    <source>
        <dbReference type="ARBA" id="ARBA00004651"/>
    </source>
</evidence>
<keyword evidence="7 9" id="KW-0472">Membrane</keyword>
<evidence type="ECO:0000256" key="8">
    <source>
        <dbReference type="ARBA" id="ARBA00023143"/>
    </source>
</evidence>
<evidence type="ECO:0000256" key="6">
    <source>
        <dbReference type="ARBA" id="ARBA00022989"/>
    </source>
</evidence>
<organism evidence="12">
    <name type="scientific">anaerobic digester metagenome</name>
    <dbReference type="NCBI Taxonomy" id="1263854"/>
    <lineage>
        <taxon>unclassified sequences</taxon>
        <taxon>metagenomes</taxon>
        <taxon>ecological metagenomes</taxon>
    </lineage>
</organism>
<dbReference type="InterPro" id="IPR000067">
    <property type="entry name" value="FlgMring_FliF"/>
</dbReference>
<comment type="subcellular location">
    <subcellularLocation>
        <location evidence="1">Bacterial flagellum basal body</location>
    </subcellularLocation>
    <subcellularLocation>
        <location evidence="2">Cell membrane</location>
        <topology evidence="2">Multi-pass membrane protein</topology>
    </subcellularLocation>
</comment>
<feature type="domain" description="Flagellar M-ring C-terminal" evidence="11">
    <location>
        <begin position="253"/>
        <end position="415"/>
    </location>
</feature>
<dbReference type="PANTHER" id="PTHR30046">
    <property type="entry name" value="FLAGELLAR M-RING PROTEIN"/>
    <property type="match status" value="1"/>
</dbReference>
<name>A0A485M8Q3_9ZZZZ</name>
<accession>A0A485M8Q3</accession>
<feature type="domain" description="Flagellar M-ring N-terminal" evidence="10">
    <location>
        <begin position="45"/>
        <end position="219"/>
    </location>
</feature>
<evidence type="ECO:0000313" key="12">
    <source>
        <dbReference type="EMBL" id="VFU16022.1"/>
    </source>
</evidence>
<keyword evidence="5 9" id="KW-0812">Transmembrane</keyword>
<reference evidence="12" key="1">
    <citation type="submission" date="2019-03" db="EMBL/GenBank/DDBJ databases">
        <authorList>
            <person name="Hao L."/>
        </authorList>
    </citation>
    <scope>NUCLEOTIDE SEQUENCE</scope>
</reference>
<keyword evidence="6 9" id="KW-1133">Transmembrane helix</keyword>
<evidence type="ECO:0000259" key="11">
    <source>
        <dbReference type="Pfam" id="PF08345"/>
    </source>
</evidence>
<dbReference type="InterPro" id="IPR043427">
    <property type="entry name" value="YscJ/FliF"/>
</dbReference>
<dbReference type="Pfam" id="PF08345">
    <property type="entry name" value="YscJ_FliF_C"/>
    <property type="match status" value="1"/>
</dbReference>
<dbReference type="InterPro" id="IPR006182">
    <property type="entry name" value="FliF_N_dom"/>
</dbReference>
<evidence type="ECO:0000256" key="5">
    <source>
        <dbReference type="ARBA" id="ARBA00022692"/>
    </source>
</evidence>
<evidence type="ECO:0000256" key="9">
    <source>
        <dbReference type="SAM" id="Phobius"/>
    </source>
</evidence>
<dbReference type="Gene3D" id="3.30.300.30">
    <property type="match status" value="1"/>
</dbReference>
<evidence type="ECO:0000259" key="10">
    <source>
        <dbReference type="Pfam" id="PF01514"/>
    </source>
</evidence>
<feature type="transmembrane region" description="Helical" evidence="9">
    <location>
        <begin position="23"/>
        <end position="45"/>
    </location>
</feature>
<proteinExistence type="inferred from homology"/>
<dbReference type="NCBIfam" id="TIGR00206">
    <property type="entry name" value="fliF"/>
    <property type="match status" value="1"/>
</dbReference>
<comment type="similarity">
    <text evidence="3">Belongs to the FliF family.</text>
</comment>
<dbReference type="AlphaFoldDB" id="A0A485M8Q3"/>
<dbReference type="Pfam" id="PF01514">
    <property type="entry name" value="YscJ_FliF"/>
    <property type="match status" value="1"/>
</dbReference>
<keyword evidence="12" id="KW-0969">Cilium</keyword>
<dbReference type="InterPro" id="IPR013556">
    <property type="entry name" value="Flag_M-ring_C"/>
</dbReference>
<dbReference type="PRINTS" id="PR01009">
    <property type="entry name" value="FLGMRINGFLIF"/>
</dbReference>
<evidence type="ECO:0000256" key="4">
    <source>
        <dbReference type="ARBA" id="ARBA00022475"/>
    </source>
</evidence>
<sequence>MNIRDSFTQLTQWFSKTSTGQKFAFLSAAGLAIAVVVVSLMWALAPTYQYLFTNLDESDAALIVQSLKENNTPYKLVKGGTAIMIPEKDVYETRLDLASKGLPKGGVGSGFALFDETGFSTSEFVQKINYQRALQNELANTIMSLEEVDYARVHIAMPKESVFIEDEKPAKASIVVKPTSGRQITQEQVQGIVYLVAKSVRGLDPENISIVDIRGKVLYEGQRNSQAISLANNYLDVKHATESMLQGRAQDLLEKILGPDAAIVKVSADINMDMVKSVQDNYDPEIHVVRSEELRNEFRGSDAVTAGIAGTASNLPTGRGGPGAIPENASSGQSNVIRNYEIARNQIERIESPGGITRLTISVVVDGTYKQDDNGNRIFVPRTESQLKNIEDAVRHAVGFSADREDTISVSCIPFNQEESDLMAMAEQAKKRELIMSLIKPAVFLVVTLLVLLFVIRPLIRWLFRSVRVVDHAHGKKEMLEGGEEGDKIEARNLPHMEIEDQTDEIKQALIDRRKAIERNTRSDMDTATAVVKSWLQESPQ</sequence>
<feature type="transmembrane region" description="Helical" evidence="9">
    <location>
        <begin position="434"/>
        <end position="456"/>
    </location>
</feature>
<evidence type="ECO:0000256" key="7">
    <source>
        <dbReference type="ARBA" id="ARBA00023136"/>
    </source>
</evidence>
<keyword evidence="12" id="KW-0966">Cell projection</keyword>